<gene>
    <name evidence="1" type="ORF">FOXG_21531</name>
</gene>
<proteinExistence type="predicted"/>
<dbReference type="AlphaFoldDB" id="A0A0J9VY55"/>
<accession>A0A0J9VY55</accession>
<protein>
    <submittedName>
        <fullName evidence="1">Uncharacterized protein</fullName>
    </submittedName>
</protein>
<name>A0A0J9VY55_FUSO4</name>
<evidence type="ECO:0000313" key="2">
    <source>
        <dbReference type="Proteomes" id="UP000009097"/>
    </source>
</evidence>
<dbReference type="KEGG" id="fox:FOXG_21531"/>
<reference evidence="1 2" key="1">
    <citation type="journal article" date="2010" name="Nature">
        <title>Comparative genomics reveals mobile pathogenicity chromosomes in Fusarium.</title>
        <authorList>
            <person name="Ma L.J."/>
            <person name="van der Does H.C."/>
            <person name="Borkovich K.A."/>
            <person name="Coleman J.J."/>
            <person name="Daboussi M.J."/>
            <person name="Di Pietro A."/>
            <person name="Dufresne M."/>
            <person name="Freitag M."/>
            <person name="Grabherr M."/>
            <person name="Henrissat B."/>
            <person name="Houterman P.M."/>
            <person name="Kang S."/>
            <person name="Shim W.B."/>
            <person name="Woloshuk C."/>
            <person name="Xie X."/>
            <person name="Xu J.R."/>
            <person name="Antoniw J."/>
            <person name="Baker S.E."/>
            <person name="Bluhm B.H."/>
            <person name="Breakspear A."/>
            <person name="Brown D.W."/>
            <person name="Butchko R.A."/>
            <person name="Chapman S."/>
            <person name="Coulson R."/>
            <person name="Coutinho P.M."/>
            <person name="Danchin E.G."/>
            <person name="Diener A."/>
            <person name="Gale L.R."/>
            <person name="Gardiner D.M."/>
            <person name="Goff S."/>
            <person name="Hammond-Kosack K.E."/>
            <person name="Hilburn K."/>
            <person name="Hua-Van A."/>
            <person name="Jonkers W."/>
            <person name="Kazan K."/>
            <person name="Kodira C.D."/>
            <person name="Koehrsen M."/>
            <person name="Kumar L."/>
            <person name="Lee Y.H."/>
            <person name="Li L."/>
            <person name="Manners J.M."/>
            <person name="Miranda-Saavedra D."/>
            <person name="Mukherjee M."/>
            <person name="Park G."/>
            <person name="Park J."/>
            <person name="Park S.Y."/>
            <person name="Proctor R.H."/>
            <person name="Regev A."/>
            <person name="Ruiz-Roldan M.C."/>
            <person name="Sain D."/>
            <person name="Sakthikumar S."/>
            <person name="Sykes S."/>
            <person name="Schwartz D.C."/>
            <person name="Turgeon B.G."/>
            <person name="Wapinski I."/>
            <person name="Yoder O."/>
            <person name="Young S."/>
            <person name="Zeng Q."/>
            <person name="Zhou S."/>
            <person name="Galagan J."/>
            <person name="Cuomo C.A."/>
            <person name="Kistler H.C."/>
            <person name="Rep M."/>
        </authorList>
    </citation>
    <scope>NUCLEOTIDE SEQUENCE [LARGE SCALE GENOMIC DNA]</scope>
    <source>
        <strain evidence="2">4287 / CBS 123668 / FGSC 9935 / NRRL 34936</strain>
    </source>
</reference>
<dbReference type="GeneID" id="28962237"/>
<evidence type="ECO:0000313" key="1">
    <source>
        <dbReference type="EMBL" id="KNB15919.1"/>
    </source>
</evidence>
<organism evidence="1 2">
    <name type="scientific">Fusarium oxysporum f. sp. lycopersici (strain 4287 / CBS 123668 / FGSC 9935 / NRRL 34936)</name>
    <name type="common">Fusarium vascular wilt of tomato</name>
    <dbReference type="NCBI Taxonomy" id="426428"/>
    <lineage>
        <taxon>Eukaryota</taxon>
        <taxon>Fungi</taxon>
        <taxon>Dikarya</taxon>
        <taxon>Ascomycota</taxon>
        <taxon>Pezizomycotina</taxon>
        <taxon>Sordariomycetes</taxon>
        <taxon>Hypocreomycetidae</taxon>
        <taxon>Hypocreales</taxon>
        <taxon>Nectriaceae</taxon>
        <taxon>Fusarium</taxon>
        <taxon>Fusarium oxysporum species complex</taxon>
    </lineage>
</organism>
<dbReference type="Proteomes" id="UP000009097">
    <property type="component" value="Chromosome 14"/>
</dbReference>
<dbReference type="EMBL" id="DS231717">
    <property type="protein sequence ID" value="KNB15919.1"/>
    <property type="molecule type" value="Genomic_DNA"/>
</dbReference>
<dbReference type="VEuPathDB" id="FungiDB:FOXG_21531"/>
<dbReference type="RefSeq" id="XP_018253964.1">
    <property type="nucleotide sequence ID" value="XM_018401876.1"/>
</dbReference>
<sequence>MSSCLLVRPTGIAGQENGPPRLVWSSNGLSDSERKAAPPDMFALCCSCSLRISPFREATSSSHLSRLAKCSHSRSRIYLNLKNGKTTRLSDNLDWLHAKCHVIWEVTSHSYWLNVPGRTQQVFYVDLSRPAPTDYQSLQRPDCIQPAPILIGCEE</sequence>